<protein>
    <submittedName>
        <fullName evidence="1">Uncharacterized protein</fullName>
    </submittedName>
</protein>
<reference evidence="1 2" key="1">
    <citation type="journal article" date="2007" name="Genome Res.">
        <title>Genome characteristics of facultatively symbiotic Frankia sp. strains reflect host range and host plant biogeography.</title>
        <authorList>
            <person name="Normand P."/>
            <person name="Lapierre P."/>
            <person name="Tisa L.S."/>
            <person name="Gogarten J.P."/>
            <person name="Alloisio N."/>
            <person name="Bagnarol E."/>
            <person name="Bassi C.A."/>
            <person name="Berry A.M."/>
            <person name="Bickhart D.M."/>
            <person name="Choisne N."/>
            <person name="Couloux A."/>
            <person name="Cournoyer B."/>
            <person name="Cruveiller S."/>
            <person name="Daubin V."/>
            <person name="Demange N."/>
            <person name="Francino M.P."/>
            <person name="Goltsman E."/>
            <person name="Huang Y."/>
            <person name="Kopp O.R."/>
            <person name="Labarre L."/>
            <person name="Lapidus A."/>
            <person name="Lavire C."/>
            <person name="Marechal J."/>
            <person name="Martinez M."/>
            <person name="Mastronunzio J.E."/>
            <person name="Mullin B.C."/>
            <person name="Niemann J."/>
            <person name="Pujic P."/>
            <person name="Rawnsley T."/>
            <person name="Rouy Z."/>
            <person name="Schenowitz C."/>
            <person name="Sellstedt A."/>
            <person name="Tavares F."/>
            <person name="Tomkins J.P."/>
            <person name="Vallenet D."/>
            <person name="Valverde C."/>
            <person name="Wall L.G."/>
            <person name="Wang Y."/>
            <person name="Medigue C."/>
            <person name="Benson D.R."/>
        </authorList>
    </citation>
    <scope>NUCLEOTIDE SEQUENCE [LARGE SCALE GENOMIC DNA]</scope>
    <source>
        <strain evidence="2">DSM 45986 / CECT 9034 / ACN14a</strain>
    </source>
</reference>
<name>Q0RLQ6_FRAAA</name>
<dbReference type="EMBL" id="CT573213">
    <property type="protein sequence ID" value="CAJ61548.1"/>
    <property type="molecule type" value="Genomic_DNA"/>
</dbReference>
<keyword evidence="2" id="KW-1185">Reference proteome</keyword>
<dbReference type="STRING" id="326424.FRAAL2904"/>
<dbReference type="AlphaFoldDB" id="Q0RLQ6"/>
<proteinExistence type="predicted"/>
<gene>
    <name evidence="1" type="ordered locus">FRAAL2904</name>
</gene>
<evidence type="ECO:0000313" key="1">
    <source>
        <dbReference type="EMBL" id="CAJ61548.1"/>
    </source>
</evidence>
<sequence length="67" mass="7511">MVQPIMAMCRGVRIGSRVLPFSVVWWLPVTAGLVRPGRRVRFVVVRAGRQVARRPGRGSRFGGLQRP</sequence>
<accession>Q0RLQ6</accession>
<evidence type="ECO:0000313" key="2">
    <source>
        <dbReference type="Proteomes" id="UP000000657"/>
    </source>
</evidence>
<dbReference type="Proteomes" id="UP000000657">
    <property type="component" value="Chromosome"/>
</dbReference>
<organism evidence="1 2">
    <name type="scientific">Frankia alni (strain DSM 45986 / CECT 9034 / ACN14a)</name>
    <dbReference type="NCBI Taxonomy" id="326424"/>
    <lineage>
        <taxon>Bacteria</taxon>
        <taxon>Bacillati</taxon>
        <taxon>Actinomycetota</taxon>
        <taxon>Actinomycetes</taxon>
        <taxon>Frankiales</taxon>
        <taxon>Frankiaceae</taxon>
        <taxon>Frankia</taxon>
    </lineage>
</organism>
<dbReference type="KEGG" id="fal:FRAAL2904"/>
<dbReference type="HOGENOM" id="CLU_2806201_0_0_11"/>